<proteinExistence type="predicted"/>
<sequence>MSHRGLGGFILSYLIGSITSCAVLTDKNPRPVIPIAIFIEHDEPQLNALNTDVYGYRVLDVLEDFNAVNLDLVDEPDSAQIHLSISIDRYNSFPPQQSVSRRVFRRAIQSGTNASGQPIYQTITASADIVQSRIRTSALFNTNLVIKGKPGKTFKRSFSENLNIDRVYATNIQGDTRALDASIIAATMPPMEPREEDIIMALSNKEMLGRLSREIRAYYQK</sequence>
<dbReference type="RefSeq" id="WP_255898596.1">
    <property type="nucleotide sequence ID" value="NZ_JAFMZO010000001.1"/>
</dbReference>
<accession>A0ABW4ZIH8</accession>
<reference evidence="2" key="1">
    <citation type="journal article" date="2019" name="Int. J. Syst. Evol. Microbiol.">
        <title>The Global Catalogue of Microorganisms (GCM) 10K type strain sequencing project: providing services to taxonomists for standard genome sequencing and annotation.</title>
        <authorList>
            <consortium name="The Broad Institute Genomics Platform"/>
            <consortium name="The Broad Institute Genome Sequencing Center for Infectious Disease"/>
            <person name="Wu L."/>
            <person name="Ma J."/>
        </authorList>
    </citation>
    <scope>NUCLEOTIDE SEQUENCE [LARGE SCALE GENOMIC DNA]</scope>
    <source>
        <strain evidence="2">KCTC 42217</strain>
    </source>
</reference>
<gene>
    <name evidence="1" type="ORF">ACFSJU_05140</name>
</gene>
<dbReference type="PROSITE" id="PS51257">
    <property type="entry name" value="PROKAR_LIPOPROTEIN"/>
    <property type="match status" value="1"/>
</dbReference>
<evidence type="ECO:0000313" key="2">
    <source>
        <dbReference type="Proteomes" id="UP001597387"/>
    </source>
</evidence>
<comment type="caution">
    <text evidence="1">The sequence shown here is derived from an EMBL/GenBank/DDBJ whole genome shotgun (WGS) entry which is preliminary data.</text>
</comment>
<dbReference type="Proteomes" id="UP001597387">
    <property type="component" value="Unassembled WGS sequence"/>
</dbReference>
<organism evidence="1 2">
    <name type="scientific">Paradesertivirga mongoliensis</name>
    <dbReference type="NCBI Taxonomy" id="2100740"/>
    <lineage>
        <taxon>Bacteria</taxon>
        <taxon>Pseudomonadati</taxon>
        <taxon>Bacteroidota</taxon>
        <taxon>Sphingobacteriia</taxon>
        <taxon>Sphingobacteriales</taxon>
        <taxon>Sphingobacteriaceae</taxon>
        <taxon>Paradesertivirga</taxon>
    </lineage>
</organism>
<keyword evidence="2" id="KW-1185">Reference proteome</keyword>
<protein>
    <submittedName>
        <fullName evidence="1">Uncharacterized protein</fullName>
    </submittedName>
</protein>
<dbReference type="EMBL" id="JBHUHZ010000001">
    <property type="protein sequence ID" value="MFD2161768.1"/>
    <property type="molecule type" value="Genomic_DNA"/>
</dbReference>
<evidence type="ECO:0000313" key="1">
    <source>
        <dbReference type="EMBL" id="MFD2161768.1"/>
    </source>
</evidence>
<name>A0ABW4ZIH8_9SPHI</name>